<evidence type="ECO:0000313" key="3">
    <source>
        <dbReference type="Proteomes" id="UP000886595"/>
    </source>
</evidence>
<feature type="region of interest" description="Disordered" evidence="1">
    <location>
        <begin position="1"/>
        <end position="22"/>
    </location>
</feature>
<organism evidence="2 3">
    <name type="scientific">Brassica carinata</name>
    <name type="common">Ethiopian mustard</name>
    <name type="synonym">Abyssinian cabbage</name>
    <dbReference type="NCBI Taxonomy" id="52824"/>
    <lineage>
        <taxon>Eukaryota</taxon>
        <taxon>Viridiplantae</taxon>
        <taxon>Streptophyta</taxon>
        <taxon>Embryophyta</taxon>
        <taxon>Tracheophyta</taxon>
        <taxon>Spermatophyta</taxon>
        <taxon>Magnoliopsida</taxon>
        <taxon>eudicotyledons</taxon>
        <taxon>Gunneridae</taxon>
        <taxon>Pentapetalae</taxon>
        <taxon>rosids</taxon>
        <taxon>malvids</taxon>
        <taxon>Brassicales</taxon>
        <taxon>Brassicaceae</taxon>
        <taxon>Brassiceae</taxon>
        <taxon>Brassica</taxon>
    </lineage>
</organism>
<dbReference type="Proteomes" id="UP000886595">
    <property type="component" value="Unassembled WGS sequence"/>
</dbReference>
<evidence type="ECO:0000313" key="2">
    <source>
        <dbReference type="EMBL" id="KAG2307029.1"/>
    </source>
</evidence>
<reference evidence="2 3" key="1">
    <citation type="submission" date="2020-02" db="EMBL/GenBank/DDBJ databases">
        <authorList>
            <person name="Ma Q."/>
            <person name="Huang Y."/>
            <person name="Song X."/>
            <person name="Pei D."/>
        </authorList>
    </citation>
    <scope>NUCLEOTIDE SEQUENCE [LARGE SCALE GENOMIC DNA]</scope>
    <source>
        <strain evidence="2">Sxm20200214</strain>
        <tissue evidence="2">Leaf</tissue>
    </source>
</reference>
<proteinExistence type="predicted"/>
<dbReference type="OrthoDB" id="10450474at2759"/>
<name>A0A8X7SL97_BRACI</name>
<keyword evidence="3" id="KW-1185">Reference proteome</keyword>
<dbReference type="AlphaFoldDB" id="A0A8X7SL97"/>
<sequence length="82" mass="8998">MSRNMKDKLAARNNDGKTTSAVTAPMNNAYANAAMLEKIENLVVAFRHRKSTKTSLPCDNLGPSQPARPMTSLVLLDQLVIR</sequence>
<evidence type="ECO:0000256" key="1">
    <source>
        <dbReference type="SAM" id="MobiDB-lite"/>
    </source>
</evidence>
<dbReference type="EMBL" id="JAAMPC010000006">
    <property type="protein sequence ID" value="KAG2307029.1"/>
    <property type="molecule type" value="Genomic_DNA"/>
</dbReference>
<protein>
    <submittedName>
        <fullName evidence="2">Uncharacterized protein</fullName>
    </submittedName>
</protein>
<feature type="compositionally biased region" description="Basic and acidic residues" evidence="1">
    <location>
        <begin position="1"/>
        <end position="10"/>
    </location>
</feature>
<accession>A0A8X7SL97</accession>
<gene>
    <name evidence="2" type="ORF">Bca52824_026777</name>
</gene>
<comment type="caution">
    <text evidence="2">The sequence shown here is derived from an EMBL/GenBank/DDBJ whole genome shotgun (WGS) entry which is preliminary data.</text>
</comment>